<accession>A0ABS3LTN4</accession>
<organism evidence="2 3">
    <name type="scientific">Acetobacter sacchari</name>
    <dbReference type="NCBI Taxonomy" id="2661687"/>
    <lineage>
        <taxon>Bacteria</taxon>
        <taxon>Pseudomonadati</taxon>
        <taxon>Pseudomonadota</taxon>
        <taxon>Alphaproteobacteria</taxon>
        <taxon>Acetobacterales</taxon>
        <taxon>Acetobacteraceae</taxon>
        <taxon>Acetobacter</taxon>
    </lineage>
</organism>
<evidence type="ECO:0000313" key="3">
    <source>
        <dbReference type="Proteomes" id="UP000664771"/>
    </source>
</evidence>
<dbReference type="EMBL" id="JAFVMF010000005">
    <property type="protein sequence ID" value="MBO1359270.1"/>
    <property type="molecule type" value="Genomic_DNA"/>
</dbReference>
<comment type="caution">
    <text evidence="2">The sequence shown here is derived from an EMBL/GenBank/DDBJ whole genome shotgun (WGS) entry which is preliminary data.</text>
</comment>
<gene>
    <name evidence="2" type="ORF">J2D73_05600</name>
</gene>
<protein>
    <recommendedName>
        <fullName evidence="4">Heme exporter protein D</fullName>
    </recommendedName>
</protein>
<dbReference type="RefSeq" id="WP_207880179.1">
    <property type="nucleotide sequence ID" value="NZ_JAFVMF010000005.1"/>
</dbReference>
<keyword evidence="1" id="KW-0812">Transmembrane</keyword>
<name>A0ABS3LTN4_9PROT</name>
<keyword evidence="1" id="KW-0472">Membrane</keyword>
<evidence type="ECO:0000256" key="1">
    <source>
        <dbReference type="SAM" id="Phobius"/>
    </source>
</evidence>
<dbReference type="Proteomes" id="UP000664771">
    <property type="component" value="Unassembled WGS sequence"/>
</dbReference>
<feature type="transmembrane region" description="Helical" evidence="1">
    <location>
        <begin position="6"/>
        <end position="27"/>
    </location>
</feature>
<reference evidence="2 3" key="1">
    <citation type="submission" date="2021-03" db="EMBL/GenBank/DDBJ databases">
        <title>The complete genome sequence of Acetobacter sacchari TBRC 11175.</title>
        <authorList>
            <person name="Charoenyingcharoen P."/>
            <person name="Yukphan P."/>
        </authorList>
    </citation>
    <scope>NUCLEOTIDE SEQUENCE [LARGE SCALE GENOMIC DNA]</scope>
    <source>
        <strain evidence="2 3">TBRC 11175</strain>
    </source>
</reference>
<proteinExistence type="predicted"/>
<evidence type="ECO:0000313" key="2">
    <source>
        <dbReference type="EMBL" id="MBO1359270.1"/>
    </source>
</evidence>
<keyword evidence="1" id="KW-1133">Transmembrane helix</keyword>
<sequence length="61" mass="6366">MTHLPYILAAYGLASGLALYLSIGAALRLRRDRARLATLEAARGRQPVDGQTGTGRAGVSA</sequence>
<keyword evidence="3" id="KW-1185">Reference proteome</keyword>
<evidence type="ECO:0008006" key="4">
    <source>
        <dbReference type="Google" id="ProtNLM"/>
    </source>
</evidence>